<feature type="non-terminal residue" evidence="1">
    <location>
        <position position="26"/>
    </location>
</feature>
<dbReference type="AlphaFoldDB" id="A0A392U3J4"/>
<sequence>MSSGSCASHRACGAARHGIRITRYVL</sequence>
<evidence type="ECO:0000313" key="2">
    <source>
        <dbReference type="Proteomes" id="UP000265520"/>
    </source>
</evidence>
<name>A0A392U3J4_9FABA</name>
<dbReference type="EMBL" id="LXQA010729321">
    <property type="protein sequence ID" value="MCI68033.1"/>
    <property type="molecule type" value="Genomic_DNA"/>
</dbReference>
<comment type="caution">
    <text evidence="1">The sequence shown here is derived from an EMBL/GenBank/DDBJ whole genome shotgun (WGS) entry which is preliminary data.</text>
</comment>
<proteinExistence type="predicted"/>
<organism evidence="1 2">
    <name type="scientific">Trifolium medium</name>
    <dbReference type="NCBI Taxonomy" id="97028"/>
    <lineage>
        <taxon>Eukaryota</taxon>
        <taxon>Viridiplantae</taxon>
        <taxon>Streptophyta</taxon>
        <taxon>Embryophyta</taxon>
        <taxon>Tracheophyta</taxon>
        <taxon>Spermatophyta</taxon>
        <taxon>Magnoliopsida</taxon>
        <taxon>eudicotyledons</taxon>
        <taxon>Gunneridae</taxon>
        <taxon>Pentapetalae</taxon>
        <taxon>rosids</taxon>
        <taxon>fabids</taxon>
        <taxon>Fabales</taxon>
        <taxon>Fabaceae</taxon>
        <taxon>Papilionoideae</taxon>
        <taxon>50 kb inversion clade</taxon>
        <taxon>NPAAA clade</taxon>
        <taxon>Hologalegina</taxon>
        <taxon>IRL clade</taxon>
        <taxon>Trifolieae</taxon>
        <taxon>Trifolium</taxon>
    </lineage>
</organism>
<dbReference type="Proteomes" id="UP000265520">
    <property type="component" value="Unassembled WGS sequence"/>
</dbReference>
<evidence type="ECO:0000313" key="1">
    <source>
        <dbReference type="EMBL" id="MCI68033.1"/>
    </source>
</evidence>
<keyword evidence="2" id="KW-1185">Reference proteome</keyword>
<accession>A0A392U3J4</accession>
<reference evidence="1 2" key="1">
    <citation type="journal article" date="2018" name="Front. Plant Sci.">
        <title>Red Clover (Trifolium pratense) and Zigzag Clover (T. medium) - A Picture of Genomic Similarities and Differences.</title>
        <authorList>
            <person name="Dluhosova J."/>
            <person name="Istvanek J."/>
            <person name="Nedelnik J."/>
            <person name="Repkova J."/>
        </authorList>
    </citation>
    <scope>NUCLEOTIDE SEQUENCE [LARGE SCALE GENOMIC DNA]</scope>
    <source>
        <strain evidence="2">cv. 10/8</strain>
        <tissue evidence="1">Leaf</tissue>
    </source>
</reference>
<protein>
    <submittedName>
        <fullName evidence="1">Uncharacterized protein</fullName>
    </submittedName>
</protein>